<accession>A0A1G6GCN9</accession>
<proteinExistence type="predicted"/>
<dbReference type="Gene3D" id="3.90.1150.10">
    <property type="entry name" value="Aspartate Aminotransferase, domain 1"/>
    <property type="match status" value="1"/>
</dbReference>
<dbReference type="RefSeq" id="WP_175557247.1">
    <property type="nucleotide sequence ID" value="NZ_FMYF01000001.1"/>
</dbReference>
<evidence type="ECO:0000313" key="2">
    <source>
        <dbReference type="Proteomes" id="UP000199086"/>
    </source>
</evidence>
<dbReference type="EMBL" id="FMYF01000001">
    <property type="protein sequence ID" value="SDB79740.1"/>
    <property type="molecule type" value="Genomic_DNA"/>
</dbReference>
<protein>
    <submittedName>
        <fullName evidence="1">Cysteine desulfurase</fullName>
    </submittedName>
</protein>
<keyword evidence="2" id="KW-1185">Reference proteome</keyword>
<sequence length="53" mass="5712">MAQGAAGAHLTMMRMDVPTDRAMSAVRLPLGRWTTASDVEQAAHLLTTWVESA</sequence>
<organism evidence="1 2">
    <name type="scientific">Raineyella antarctica</name>
    <dbReference type="NCBI Taxonomy" id="1577474"/>
    <lineage>
        <taxon>Bacteria</taxon>
        <taxon>Bacillati</taxon>
        <taxon>Actinomycetota</taxon>
        <taxon>Actinomycetes</taxon>
        <taxon>Propionibacteriales</taxon>
        <taxon>Propionibacteriaceae</taxon>
        <taxon>Raineyella</taxon>
    </lineage>
</organism>
<dbReference type="AlphaFoldDB" id="A0A1G6GCN9"/>
<reference evidence="1 2" key="1">
    <citation type="submission" date="2016-06" db="EMBL/GenBank/DDBJ databases">
        <authorList>
            <person name="Olsen C.W."/>
            <person name="Carey S."/>
            <person name="Hinshaw L."/>
            <person name="Karasin A.I."/>
        </authorList>
    </citation>
    <scope>NUCLEOTIDE SEQUENCE [LARGE SCALE GENOMIC DNA]</scope>
    <source>
        <strain evidence="1 2">LZ-22</strain>
    </source>
</reference>
<dbReference type="Proteomes" id="UP000199086">
    <property type="component" value="Unassembled WGS sequence"/>
</dbReference>
<dbReference type="InterPro" id="IPR015422">
    <property type="entry name" value="PyrdxlP-dep_Trfase_small"/>
</dbReference>
<gene>
    <name evidence="1" type="ORF">GA0111570_1019</name>
</gene>
<name>A0A1G6GCN9_9ACTN</name>
<evidence type="ECO:0000313" key="1">
    <source>
        <dbReference type="EMBL" id="SDB79740.1"/>
    </source>
</evidence>